<feature type="transmembrane region" description="Helical" evidence="7">
    <location>
        <begin position="27"/>
        <end position="47"/>
    </location>
</feature>
<organism evidence="9 10">
    <name type="scientific">Talaromyces pinophilus</name>
    <name type="common">Penicillium pinophilum</name>
    <dbReference type="NCBI Taxonomy" id="128442"/>
    <lineage>
        <taxon>Eukaryota</taxon>
        <taxon>Fungi</taxon>
        <taxon>Dikarya</taxon>
        <taxon>Ascomycota</taxon>
        <taxon>Pezizomycotina</taxon>
        <taxon>Eurotiomycetes</taxon>
        <taxon>Eurotiomycetidae</taxon>
        <taxon>Eurotiales</taxon>
        <taxon>Trichocomaceae</taxon>
        <taxon>Talaromyces</taxon>
        <taxon>Talaromyces sect. Talaromyces</taxon>
    </lineage>
</organism>
<evidence type="ECO:0000256" key="6">
    <source>
        <dbReference type="SAM" id="MobiDB-lite"/>
    </source>
</evidence>
<feature type="transmembrane region" description="Helical" evidence="7">
    <location>
        <begin position="140"/>
        <end position="159"/>
    </location>
</feature>
<evidence type="ECO:0000313" key="10">
    <source>
        <dbReference type="Proteomes" id="UP000053095"/>
    </source>
</evidence>
<dbReference type="AlphaFoldDB" id="A0A0B8N3A8"/>
<name>A0A0B8N3A8_TALPI</name>
<feature type="compositionally biased region" description="Polar residues" evidence="6">
    <location>
        <begin position="257"/>
        <end position="269"/>
    </location>
</feature>
<feature type="domain" description="Rhodopsin" evidence="8">
    <location>
        <begin position="1"/>
        <end position="204"/>
    </location>
</feature>
<feature type="compositionally biased region" description="Polar residues" evidence="6">
    <location>
        <begin position="291"/>
        <end position="310"/>
    </location>
</feature>
<evidence type="ECO:0000256" key="2">
    <source>
        <dbReference type="ARBA" id="ARBA00022692"/>
    </source>
</evidence>
<accession>A0A0B8N3A8</accession>
<reference evidence="10" key="1">
    <citation type="journal article" date="2015" name="Genome Announc.">
        <title>Draft genome sequence of Talaromyces cellulolyticus strain Y-94, a source of lignocellulosic biomass-degrading enzymes.</title>
        <authorList>
            <person name="Fujii T."/>
            <person name="Koike H."/>
            <person name="Sawayama S."/>
            <person name="Yano S."/>
            <person name="Inoue H."/>
        </authorList>
    </citation>
    <scope>NUCLEOTIDE SEQUENCE [LARGE SCALE GENOMIC DNA]</scope>
    <source>
        <strain evidence="10">Y-94</strain>
    </source>
</reference>
<evidence type="ECO:0000313" key="9">
    <source>
        <dbReference type="EMBL" id="GAM33341.1"/>
    </source>
</evidence>
<evidence type="ECO:0000256" key="4">
    <source>
        <dbReference type="ARBA" id="ARBA00023136"/>
    </source>
</evidence>
<comment type="similarity">
    <text evidence="5">Belongs to the SAT4 family.</text>
</comment>
<evidence type="ECO:0000256" key="3">
    <source>
        <dbReference type="ARBA" id="ARBA00022989"/>
    </source>
</evidence>
<dbReference type="InterPro" id="IPR049326">
    <property type="entry name" value="Rhodopsin_dom_fungi"/>
</dbReference>
<gene>
    <name evidence="9" type="ORF">TCE0_004f00172</name>
</gene>
<protein>
    <recommendedName>
        <fullName evidence="8">Rhodopsin domain-containing protein</fullName>
    </recommendedName>
</protein>
<feature type="transmembrane region" description="Helical" evidence="7">
    <location>
        <begin position="103"/>
        <end position="128"/>
    </location>
</feature>
<sequence>MGQHTSLLSDEQQRNALLYSTASFTPGILSFTVPKLGVTALLIRILIPTRRFTIFLWVLVGSIDLIIFGCVIILFAQCSPTKALWTPTMRDAPGVRCWHPDVLAYYSIGAGALSAFLDLFLAVYPATVLYGLQMNRKKKIGLMMILGMGLFACAVSIYKATRLTGLDVLTDYTYTSFSVFLWTSIEGNTIIIAACIPTIAPLLESIFGNKVFRGRSAEQSSYDRKKGRRNLFPHQQHSRGNDSKGPIIPPAAVVRNNAPQRSQQGSAQHLDQKGWMSSTLNSRSSRDSNMKSKLSPTSPNYSNMKSMTSKTDVESQTSILDYADDHHDHLSEEEEDGNDIEMSHISRHDSFTIQRDNRQEWKAIVDLEEEFFEVWVSGVDWVSPSAK</sequence>
<dbReference type="GO" id="GO:0016020">
    <property type="term" value="C:membrane"/>
    <property type="evidence" value="ECO:0007669"/>
    <property type="project" value="UniProtKB-SubCell"/>
</dbReference>
<dbReference type="Pfam" id="PF20684">
    <property type="entry name" value="Fung_rhodopsin"/>
    <property type="match status" value="1"/>
</dbReference>
<dbReference type="Proteomes" id="UP000053095">
    <property type="component" value="Unassembled WGS sequence"/>
</dbReference>
<evidence type="ECO:0000259" key="8">
    <source>
        <dbReference type="Pfam" id="PF20684"/>
    </source>
</evidence>
<evidence type="ECO:0000256" key="1">
    <source>
        <dbReference type="ARBA" id="ARBA00004141"/>
    </source>
</evidence>
<dbReference type="PANTHER" id="PTHR33048">
    <property type="entry name" value="PTH11-LIKE INTEGRAL MEMBRANE PROTEIN (AFU_ORTHOLOGUE AFUA_5G11245)"/>
    <property type="match status" value="1"/>
</dbReference>
<keyword evidence="4 7" id="KW-0472">Membrane</keyword>
<keyword evidence="3 7" id="KW-1133">Transmembrane helix</keyword>
<keyword evidence="2 7" id="KW-0812">Transmembrane</keyword>
<evidence type="ECO:0000256" key="5">
    <source>
        <dbReference type="ARBA" id="ARBA00038359"/>
    </source>
</evidence>
<dbReference type="EMBL" id="DF933800">
    <property type="protein sequence ID" value="GAM33341.1"/>
    <property type="molecule type" value="Genomic_DNA"/>
</dbReference>
<dbReference type="InterPro" id="IPR052337">
    <property type="entry name" value="SAT4-like"/>
</dbReference>
<feature type="transmembrane region" description="Helical" evidence="7">
    <location>
        <begin position="54"/>
        <end position="76"/>
    </location>
</feature>
<dbReference type="PANTHER" id="PTHR33048:SF155">
    <property type="entry name" value="INTEGRAL MEMBRANE PROTEIN"/>
    <property type="match status" value="1"/>
</dbReference>
<comment type="subcellular location">
    <subcellularLocation>
        <location evidence="1">Membrane</location>
        <topology evidence="1">Multi-pass membrane protein</topology>
    </subcellularLocation>
</comment>
<evidence type="ECO:0000256" key="7">
    <source>
        <dbReference type="SAM" id="Phobius"/>
    </source>
</evidence>
<keyword evidence="10" id="KW-1185">Reference proteome</keyword>
<proteinExistence type="inferred from homology"/>
<feature type="region of interest" description="Disordered" evidence="6">
    <location>
        <begin position="218"/>
        <end position="310"/>
    </location>
</feature>
<feature type="transmembrane region" description="Helical" evidence="7">
    <location>
        <begin position="179"/>
        <end position="203"/>
    </location>
</feature>